<accession>A0ABT1CRI1</accession>
<evidence type="ECO:0000259" key="1">
    <source>
        <dbReference type="Pfam" id="PF02625"/>
    </source>
</evidence>
<gene>
    <name evidence="2" type="ORF">GTW23_07275</name>
</gene>
<reference evidence="2 3" key="1">
    <citation type="submission" date="2020-01" db="EMBL/GenBank/DDBJ databases">
        <title>Genomes of bacteria type strains.</title>
        <authorList>
            <person name="Chen J."/>
            <person name="Zhu S."/>
            <person name="Yang J."/>
        </authorList>
    </citation>
    <scope>NUCLEOTIDE SEQUENCE [LARGE SCALE GENOMIC DNA]</scope>
    <source>
        <strain evidence="2 3">DSM 16655</strain>
    </source>
</reference>
<dbReference type="PANTHER" id="PTHR30388">
    <property type="entry name" value="ALDEHYDE OXIDOREDUCTASE MOLYBDENUM COFACTOR ASSEMBLY PROTEIN"/>
    <property type="match status" value="1"/>
</dbReference>
<dbReference type="Proteomes" id="UP001320715">
    <property type="component" value="Unassembled WGS sequence"/>
</dbReference>
<evidence type="ECO:0000313" key="2">
    <source>
        <dbReference type="EMBL" id="MCO6407976.1"/>
    </source>
</evidence>
<dbReference type="Pfam" id="PF02625">
    <property type="entry name" value="XdhC_CoxI"/>
    <property type="match status" value="1"/>
</dbReference>
<dbReference type="InterPro" id="IPR052698">
    <property type="entry name" value="MoCofactor_Util/Proc"/>
</dbReference>
<protein>
    <submittedName>
        <fullName evidence="2">XdhC family protein</fullName>
    </submittedName>
</protein>
<name>A0ABT1CRI1_9HYPH</name>
<feature type="domain" description="XdhC- CoxI" evidence="1">
    <location>
        <begin position="23"/>
        <end position="90"/>
    </location>
</feature>
<proteinExistence type="predicted"/>
<dbReference type="InterPro" id="IPR003777">
    <property type="entry name" value="XdhC_CoxI"/>
</dbReference>
<keyword evidence="3" id="KW-1185">Reference proteome</keyword>
<evidence type="ECO:0000313" key="3">
    <source>
        <dbReference type="Proteomes" id="UP001320715"/>
    </source>
</evidence>
<organism evidence="2 3">
    <name type="scientific">Hoeflea alexandrii</name>
    <dbReference type="NCBI Taxonomy" id="288436"/>
    <lineage>
        <taxon>Bacteria</taxon>
        <taxon>Pseudomonadati</taxon>
        <taxon>Pseudomonadota</taxon>
        <taxon>Alphaproteobacteria</taxon>
        <taxon>Hyphomicrobiales</taxon>
        <taxon>Rhizobiaceae</taxon>
        <taxon>Hoeflea</taxon>
    </lineage>
</organism>
<comment type="caution">
    <text evidence="2">The sequence shown here is derived from an EMBL/GenBank/DDBJ whole genome shotgun (WGS) entry which is preliminary data.</text>
</comment>
<dbReference type="EMBL" id="JAAAML010000001">
    <property type="protein sequence ID" value="MCO6407976.1"/>
    <property type="molecule type" value="Genomic_DNA"/>
</dbReference>
<sequence>MTSQIISQAAEDQLDPLMVAERWMLDGRDVAVATVIETWGSAPRPVGSHLVIDAEGNFSGSVSGGCVEGAVISEAAEVIACGEPKMLEFGVADETAWRVGLSCGGKIQVYVERVG</sequence>
<dbReference type="PANTHER" id="PTHR30388:SF4">
    <property type="entry name" value="MOLYBDENUM COFACTOR INSERTION CHAPERONE PAOD"/>
    <property type="match status" value="1"/>
</dbReference>
<dbReference type="RefSeq" id="WP_252915234.1">
    <property type="nucleotide sequence ID" value="NZ_JAAAML010000001.1"/>
</dbReference>